<keyword evidence="6 16" id="KW-0597">Phosphoprotein</keyword>
<dbReference type="Pfam" id="PF02518">
    <property type="entry name" value="HATPase_c"/>
    <property type="match status" value="1"/>
</dbReference>
<comment type="function">
    <text evidence="15">May play the central regulatory role in sporulation. It may be an element of the effector pathway responsible for the activation of sporulation genes in response to nutritional stress. Spo0A may act in concert with spo0H (a sigma factor) to control the expression of some genes that are critical to the sporulation process.</text>
</comment>
<evidence type="ECO:0000313" key="21">
    <source>
        <dbReference type="Proteomes" id="UP000824002"/>
    </source>
</evidence>
<evidence type="ECO:0000256" key="10">
    <source>
        <dbReference type="ARBA" id="ARBA00022777"/>
    </source>
</evidence>
<reference evidence="20" key="1">
    <citation type="submission" date="2020-10" db="EMBL/GenBank/DDBJ databases">
        <authorList>
            <person name="Gilroy R."/>
        </authorList>
    </citation>
    <scope>NUCLEOTIDE SEQUENCE</scope>
    <source>
        <strain evidence="20">CHK199-13235</strain>
    </source>
</reference>
<evidence type="ECO:0000256" key="17">
    <source>
        <dbReference type="SAM" id="Phobius"/>
    </source>
</evidence>
<dbReference type="PROSITE" id="PS50109">
    <property type="entry name" value="HIS_KIN"/>
    <property type="match status" value="1"/>
</dbReference>
<protein>
    <recommendedName>
        <fullName evidence="4">Stage 0 sporulation protein A homolog</fullName>
        <ecNumber evidence="3">2.7.13.3</ecNumber>
    </recommendedName>
</protein>
<keyword evidence="5" id="KW-1003">Cell membrane</keyword>
<keyword evidence="13" id="KW-0902">Two-component regulatory system</keyword>
<evidence type="ECO:0000256" key="14">
    <source>
        <dbReference type="ARBA" id="ARBA00023136"/>
    </source>
</evidence>
<dbReference type="CDD" id="cd17546">
    <property type="entry name" value="REC_hyHK_CKI1_RcsC-like"/>
    <property type="match status" value="1"/>
</dbReference>
<dbReference type="InterPro" id="IPR011006">
    <property type="entry name" value="CheY-like_superfamily"/>
</dbReference>
<dbReference type="Proteomes" id="UP000824002">
    <property type="component" value="Unassembled WGS sequence"/>
</dbReference>
<dbReference type="FunFam" id="3.30.565.10:FF:000023">
    <property type="entry name" value="PAS domain-containing sensor histidine kinase"/>
    <property type="match status" value="1"/>
</dbReference>
<name>A0A9D1FN93_9FIRM</name>
<dbReference type="Pfam" id="PF00072">
    <property type="entry name" value="Response_reg"/>
    <property type="match status" value="1"/>
</dbReference>
<feature type="transmembrane region" description="Helical" evidence="17">
    <location>
        <begin position="286"/>
        <end position="306"/>
    </location>
</feature>
<evidence type="ECO:0000259" key="19">
    <source>
        <dbReference type="PROSITE" id="PS50110"/>
    </source>
</evidence>
<dbReference type="SUPFAM" id="SSF55874">
    <property type="entry name" value="ATPase domain of HSP90 chaperone/DNA topoisomerase II/histidine kinase"/>
    <property type="match status" value="1"/>
</dbReference>
<sequence>MGYFRKNWKQILRRMRFNIIALLVFLTIAVLGLHLLQARLLQNAQALGVTLARSCSIEEENNVTVYETLMRLGTQYIDRLLERDPEFQDIQEALERFYDNISETVGDSVIDPYAVVDGIIIAANPWEGDETFDVSQAEWYRKAIEADGEIIFTDAYTDTIYGKPVITIAQKFTNFNGVLAFDIFPENFRLTTHSMGMPEDSSYYLCDQKGALLYYQTSLGKGYDEIQKYIETILPGIRSGELNDYDTYIRDFEGNRRGVYYWQMENGWVSIITIPYRTILAGLRQLTWIFSLGFAFFLAVLAFMVWKDYRLNKRINRDGEILRVLGNSYYSIYRLDYQIKTFEIVKGPADVYEKIPAQGPYSVLLEKMQEFIENDAYEEFLKSFSIDSIQNLVSRKIKDFGGDFLRLFGEEYKWVNVRLLFDDSLAEGEVILCFRVVDAEKRQQLQQQRLLETALETAKRSEKAKNAFFNNMSHDMRTPLNAIIGMSELVQKNLDDPQKAAGYMEKINFSSKQLLNLINDILEMSRLEQGKISLDYQQFDLKKCVNDCAAPFYAQAEKEQKTFTVSFDIEDHTVLGDFFRIGQILNNLLSNAFKYSKAGAQIFLRVKQLNQQEHTKYQIVVEDTGIGMSREFVERIFEPYARETRFGARNVSGTGLGMPIVKSLVSQMSGQIVVDSELGKGSAFTITIPLETVRETEKPAQEEETPEASAFSLEGRKILLAEDNDFNMEIATEILSMHGVQVTQAWNGAEAVLLFRESLPFSFDAILMDMQMPEMDGCEAARNIRAMNRPDAQTVPIIAVTANAFAEDIAMTTEAGMNAHISKPIDFEVLCRTLEEWIGKGNGNG</sequence>
<dbReference type="InterPro" id="IPR005467">
    <property type="entry name" value="His_kinase_dom"/>
</dbReference>
<keyword evidence="11" id="KW-0067">ATP-binding</keyword>
<dbReference type="AlphaFoldDB" id="A0A9D1FN93"/>
<keyword evidence="10" id="KW-0418">Kinase</keyword>
<evidence type="ECO:0000256" key="8">
    <source>
        <dbReference type="ARBA" id="ARBA00022692"/>
    </source>
</evidence>
<dbReference type="SMART" id="SM00388">
    <property type="entry name" value="HisKA"/>
    <property type="match status" value="1"/>
</dbReference>
<dbReference type="InterPro" id="IPR004358">
    <property type="entry name" value="Sig_transdc_His_kin-like_C"/>
</dbReference>
<dbReference type="SMART" id="SM00387">
    <property type="entry name" value="HATPase_c"/>
    <property type="match status" value="1"/>
</dbReference>
<evidence type="ECO:0000256" key="16">
    <source>
        <dbReference type="PROSITE-ProRule" id="PRU00169"/>
    </source>
</evidence>
<comment type="subcellular location">
    <subcellularLocation>
        <location evidence="2">Cell membrane</location>
        <topology evidence="2">Multi-pass membrane protein</topology>
    </subcellularLocation>
</comment>
<dbReference type="InterPro" id="IPR003594">
    <property type="entry name" value="HATPase_dom"/>
</dbReference>
<evidence type="ECO:0000256" key="7">
    <source>
        <dbReference type="ARBA" id="ARBA00022679"/>
    </source>
</evidence>
<evidence type="ECO:0000259" key="18">
    <source>
        <dbReference type="PROSITE" id="PS50109"/>
    </source>
</evidence>
<keyword evidence="8 17" id="KW-0812">Transmembrane</keyword>
<dbReference type="InterPro" id="IPR003661">
    <property type="entry name" value="HisK_dim/P_dom"/>
</dbReference>
<dbReference type="SMART" id="SM00448">
    <property type="entry name" value="REC"/>
    <property type="match status" value="1"/>
</dbReference>
<dbReference type="PANTHER" id="PTHR43047:SF66">
    <property type="entry name" value="HISKA"/>
    <property type="match status" value="1"/>
</dbReference>
<keyword evidence="9" id="KW-0547">Nucleotide-binding</keyword>
<organism evidence="20 21">
    <name type="scientific">Candidatus Merdivicinus excrementipullorum</name>
    <dbReference type="NCBI Taxonomy" id="2840867"/>
    <lineage>
        <taxon>Bacteria</taxon>
        <taxon>Bacillati</taxon>
        <taxon>Bacillota</taxon>
        <taxon>Clostridia</taxon>
        <taxon>Eubacteriales</taxon>
        <taxon>Oscillospiraceae</taxon>
        <taxon>Oscillospiraceae incertae sedis</taxon>
        <taxon>Candidatus Merdivicinus</taxon>
    </lineage>
</organism>
<dbReference type="CDD" id="cd12914">
    <property type="entry name" value="PDC1_DGC_like"/>
    <property type="match status" value="1"/>
</dbReference>
<gene>
    <name evidence="20" type="ORF">IAB51_05770</name>
</gene>
<proteinExistence type="predicted"/>
<dbReference type="Gene3D" id="3.30.565.10">
    <property type="entry name" value="Histidine kinase-like ATPase, C-terminal domain"/>
    <property type="match status" value="1"/>
</dbReference>
<dbReference type="Gene3D" id="3.30.450.20">
    <property type="entry name" value="PAS domain"/>
    <property type="match status" value="1"/>
</dbReference>
<dbReference type="Pfam" id="PF00512">
    <property type="entry name" value="HisKA"/>
    <property type="match status" value="1"/>
</dbReference>
<evidence type="ECO:0000256" key="5">
    <source>
        <dbReference type="ARBA" id="ARBA00022475"/>
    </source>
</evidence>
<dbReference type="SUPFAM" id="SSF47384">
    <property type="entry name" value="Homodimeric domain of signal transducing histidine kinase"/>
    <property type="match status" value="1"/>
</dbReference>
<dbReference type="PROSITE" id="PS50110">
    <property type="entry name" value="RESPONSE_REGULATORY"/>
    <property type="match status" value="1"/>
</dbReference>
<dbReference type="GO" id="GO:0005886">
    <property type="term" value="C:plasma membrane"/>
    <property type="evidence" value="ECO:0007669"/>
    <property type="project" value="UniProtKB-SubCell"/>
</dbReference>
<evidence type="ECO:0000256" key="9">
    <source>
        <dbReference type="ARBA" id="ARBA00022741"/>
    </source>
</evidence>
<dbReference type="GO" id="GO:0009927">
    <property type="term" value="F:histidine phosphotransfer kinase activity"/>
    <property type="evidence" value="ECO:0007669"/>
    <property type="project" value="TreeGrafter"/>
</dbReference>
<comment type="caution">
    <text evidence="20">The sequence shown here is derived from an EMBL/GenBank/DDBJ whole genome shotgun (WGS) entry which is preliminary data.</text>
</comment>
<dbReference type="InterPro" id="IPR029151">
    <property type="entry name" value="Sensor-like_sf"/>
</dbReference>
<evidence type="ECO:0000256" key="12">
    <source>
        <dbReference type="ARBA" id="ARBA00022989"/>
    </source>
</evidence>
<evidence type="ECO:0000256" key="3">
    <source>
        <dbReference type="ARBA" id="ARBA00012438"/>
    </source>
</evidence>
<dbReference type="InterPro" id="IPR036097">
    <property type="entry name" value="HisK_dim/P_sf"/>
</dbReference>
<dbReference type="EC" id="2.7.13.3" evidence="3"/>
<evidence type="ECO:0000256" key="1">
    <source>
        <dbReference type="ARBA" id="ARBA00000085"/>
    </source>
</evidence>
<dbReference type="PRINTS" id="PR00344">
    <property type="entry name" value="BCTRLSENSOR"/>
</dbReference>
<reference evidence="20" key="2">
    <citation type="journal article" date="2021" name="PeerJ">
        <title>Extensive microbial diversity within the chicken gut microbiome revealed by metagenomics and culture.</title>
        <authorList>
            <person name="Gilroy R."/>
            <person name="Ravi A."/>
            <person name="Getino M."/>
            <person name="Pursley I."/>
            <person name="Horton D.L."/>
            <person name="Alikhan N.F."/>
            <person name="Baker D."/>
            <person name="Gharbi K."/>
            <person name="Hall N."/>
            <person name="Watson M."/>
            <person name="Adriaenssens E.M."/>
            <person name="Foster-Nyarko E."/>
            <person name="Jarju S."/>
            <person name="Secka A."/>
            <person name="Antonio M."/>
            <person name="Oren A."/>
            <person name="Chaudhuri R.R."/>
            <person name="La Ragione R."/>
            <person name="Hildebrand F."/>
            <person name="Pallen M.J."/>
        </authorList>
    </citation>
    <scope>NUCLEOTIDE SEQUENCE</scope>
    <source>
        <strain evidence="20">CHK199-13235</strain>
    </source>
</reference>
<keyword evidence="14 17" id="KW-0472">Membrane</keyword>
<feature type="modified residue" description="4-aspartylphosphate" evidence="16">
    <location>
        <position position="769"/>
    </location>
</feature>
<evidence type="ECO:0000256" key="4">
    <source>
        <dbReference type="ARBA" id="ARBA00018672"/>
    </source>
</evidence>
<evidence type="ECO:0000256" key="13">
    <source>
        <dbReference type="ARBA" id="ARBA00023012"/>
    </source>
</evidence>
<dbReference type="GO" id="GO:0000155">
    <property type="term" value="F:phosphorelay sensor kinase activity"/>
    <property type="evidence" value="ECO:0007669"/>
    <property type="project" value="InterPro"/>
</dbReference>
<dbReference type="Gene3D" id="1.10.287.130">
    <property type="match status" value="1"/>
</dbReference>
<feature type="domain" description="Response regulatory" evidence="19">
    <location>
        <begin position="717"/>
        <end position="838"/>
    </location>
</feature>
<dbReference type="GO" id="GO:0005524">
    <property type="term" value="F:ATP binding"/>
    <property type="evidence" value="ECO:0007669"/>
    <property type="project" value="UniProtKB-KW"/>
</dbReference>
<evidence type="ECO:0000256" key="2">
    <source>
        <dbReference type="ARBA" id="ARBA00004651"/>
    </source>
</evidence>
<dbReference type="InterPro" id="IPR001789">
    <property type="entry name" value="Sig_transdc_resp-reg_receiver"/>
</dbReference>
<keyword evidence="12 17" id="KW-1133">Transmembrane helix</keyword>
<dbReference type="Gene3D" id="3.40.50.2300">
    <property type="match status" value="1"/>
</dbReference>
<dbReference type="CDD" id="cd00082">
    <property type="entry name" value="HisKA"/>
    <property type="match status" value="1"/>
</dbReference>
<feature type="domain" description="Histidine kinase" evidence="18">
    <location>
        <begin position="471"/>
        <end position="692"/>
    </location>
</feature>
<dbReference type="PANTHER" id="PTHR43047">
    <property type="entry name" value="TWO-COMPONENT HISTIDINE PROTEIN KINASE"/>
    <property type="match status" value="1"/>
</dbReference>
<dbReference type="InterPro" id="IPR036890">
    <property type="entry name" value="HATPase_C_sf"/>
</dbReference>
<comment type="catalytic activity">
    <reaction evidence="1">
        <text>ATP + protein L-histidine = ADP + protein N-phospho-L-histidine.</text>
        <dbReference type="EC" id="2.7.13.3"/>
    </reaction>
</comment>
<evidence type="ECO:0000256" key="11">
    <source>
        <dbReference type="ARBA" id="ARBA00022840"/>
    </source>
</evidence>
<accession>A0A9D1FN93</accession>
<dbReference type="SUPFAM" id="SSF52172">
    <property type="entry name" value="CheY-like"/>
    <property type="match status" value="1"/>
</dbReference>
<evidence type="ECO:0000313" key="20">
    <source>
        <dbReference type="EMBL" id="HIS76305.1"/>
    </source>
</evidence>
<dbReference type="EMBL" id="DVJP01000039">
    <property type="protein sequence ID" value="HIS76305.1"/>
    <property type="molecule type" value="Genomic_DNA"/>
</dbReference>
<evidence type="ECO:0000256" key="15">
    <source>
        <dbReference type="ARBA" id="ARBA00024867"/>
    </source>
</evidence>
<evidence type="ECO:0000256" key="6">
    <source>
        <dbReference type="ARBA" id="ARBA00022553"/>
    </source>
</evidence>
<keyword evidence="7" id="KW-0808">Transferase</keyword>
<dbReference type="SUPFAM" id="SSF103190">
    <property type="entry name" value="Sensory domain-like"/>
    <property type="match status" value="1"/>
</dbReference>